<accession>A0A9P8V0Y5</accession>
<dbReference type="Proteomes" id="UP000770015">
    <property type="component" value="Unassembled WGS sequence"/>
</dbReference>
<feature type="transmembrane region" description="Helical" evidence="2">
    <location>
        <begin position="666"/>
        <end position="690"/>
    </location>
</feature>
<dbReference type="AlphaFoldDB" id="A0A9P8V0Y5"/>
<feature type="region of interest" description="Disordered" evidence="1">
    <location>
        <begin position="18"/>
        <end position="41"/>
    </location>
</feature>
<evidence type="ECO:0000256" key="2">
    <source>
        <dbReference type="SAM" id="Phobius"/>
    </source>
</evidence>
<evidence type="ECO:0000256" key="1">
    <source>
        <dbReference type="SAM" id="MobiDB-lite"/>
    </source>
</evidence>
<keyword evidence="2" id="KW-1133">Transmembrane helix</keyword>
<proteinExistence type="predicted"/>
<feature type="compositionally biased region" description="Basic and acidic residues" evidence="1">
    <location>
        <begin position="18"/>
        <end position="32"/>
    </location>
</feature>
<keyword evidence="4" id="KW-1185">Reference proteome</keyword>
<dbReference type="OrthoDB" id="515692at2759"/>
<feature type="transmembrane region" description="Helical" evidence="2">
    <location>
        <begin position="710"/>
        <end position="733"/>
    </location>
</feature>
<dbReference type="EMBL" id="JAGSXJ010000041">
    <property type="protein sequence ID" value="KAH6663928.1"/>
    <property type="molecule type" value="Genomic_DNA"/>
</dbReference>
<reference evidence="3" key="1">
    <citation type="journal article" date="2021" name="Nat. Commun.">
        <title>Genetic determinants of endophytism in the Arabidopsis root mycobiome.</title>
        <authorList>
            <person name="Mesny F."/>
            <person name="Miyauchi S."/>
            <person name="Thiergart T."/>
            <person name="Pickel B."/>
            <person name="Atanasova L."/>
            <person name="Karlsson M."/>
            <person name="Huettel B."/>
            <person name="Barry K.W."/>
            <person name="Haridas S."/>
            <person name="Chen C."/>
            <person name="Bauer D."/>
            <person name="Andreopoulos W."/>
            <person name="Pangilinan J."/>
            <person name="LaButti K."/>
            <person name="Riley R."/>
            <person name="Lipzen A."/>
            <person name="Clum A."/>
            <person name="Drula E."/>
            <person name="Henrissat B."/>
            <person name="Kohler A."/>
            <person name="Grigoriev I.V."/>
            <person name="Martin F.M."/>
            <person name="Hacquard S."/>
        </authorList>
    </citation>
    <scope>NUCLEOTIDE SEQUENCE</scope>
    <source>
        <strain evidence="3">MPI-SDFR-AT-0117</strain>
    </source>
</reference>
<sequence>MPGQLKRWMRKHILSRPQDDTRFPSLPKRDRPITPPCDAANPATANSPLFTVLPAEIRRQILIEAFGNSTMHIDLIYDHLPLLTHDISRKGPIPKFPIEGGGYFHTANYHCNRLVPRPEHRHSPRRVDDRKPRRWQWFGSPAGLSSQSSDASSQTKASSLVALASLSSAPQWLINRHSNATNSGLCRLPQDILMEIMIVVSEDRVALYLLRQVCHCFADLFGMATFERFHEREFSLILGPNKQRVELQSLPLIAFRARLIDVAFSTHTWRARHILMRDSGSRPMEITYPSTGKERLEEEEDEAEMLCDYCADDPRPTNNTHDCDEFPPSQRNLSDEYMRACDMWFGNINACNHCDHHGEHFQTDRENYFEMKVYSGDRRMGGKDEFVEYLWECETCFNDLCPEGVDIMDAYPGTERPRILWRETGDSTYQQFVVKRKWVMPLFSKDEVGNSPTIITRFMVQQRLRELSEGPYEDLLRLCLGPFASFRDEPFFAPFKHDIDTAHLWGARLNFDEDPNPGDFGGNGMSPFLLAGMDEGNRSSIIASVALMALATIIGITLTALILLGVRRRADPARLGTYSIKTGIIFLTLSIVTALTTSSIILYLFENPIPVGEPVYSIFRATEHTDFLWELFDFLAQVSIFVTLTSIAVSAQSVSRGGPNAFGRFLRLGTFVMAAIVVCLAFATYGLRVAALEAGDRYYNFDLYRHADRVATSASILNWIMSLYNAGLVVLAMSSGTGKGIFFLLASANFFNIIGTTWNMAYYIRWHLHDNPRPAYVPILHAMLQMWTSLVVLLLGYVIFKKKAGGIWTVGQYGRTDRVVKEPHAGRVSY</sequence>
<comment type="caution">
    <text evidence="3">The sequence shown here is derived from an EMBL/GenBank/DDBJ whole genome shotgun (WGS) entry which is preliminary data.</text>
</comment>
<evidence type="ECO:0000313" key="4">
    <source>
        <dbReference type="Proteomes" id="UP000770015"/>
    </source>
</evidence>
<feature type="transmembrane region" description="Helical" evidence="2">
    <location>
        <begin position="776"/>
        <end position="800"/>
    </location>
</feature>
<gene>
    <name evidence="3" type="ORF">F5X68DRAFT_265919</name>
</gene>
<protein>
    <submittedName>
        <fullName evidence="3">Uncharacterized protein</fullName>
    </submittedName>
</protein>
<feature type="transmembrane region" description="Helical" evidence="2">
    <location>
        <begin position="541"/>
        <end position="564"/>
    </location>
</feature>
<keyword evidence="2" id="KW-0472">Membrane</keyword>
<feature type="transmembrane region" description="Helical" evidence="2">
    <location>
        <begin position="740"/>
        <end position="764"/>
    </location>
</feature>
<name>A0A9P8V0Y5_9PEZI</name>
<keyword evidence="2" id="KW-0812">Transmembrane</keyword>
<organism evidence="3 4">
    <name type="scientific">Plectosphaerella plurivora</name>
    <dbReference type="NCBI Taxonomy" id="936078"/>
    <lineage>
        <taxon>Eukaryota</taxon>
        <taxon>Fungi</taxon>
        <taxon>Dikarya</taxon>
        <taxon>Ascomycota</taxon>
        <taxon>Pezizomycotina</taxon>
        <taxon>Sordariomycetes</taxon>
        <taxon>Hypocreomycetidae</taxon>
        <taxon>Glomerellales</taxon>
        <taxon>Plectosphaerellaceae</taxon>
        <taxon>Plectosphaerella</taxon>
    </lineage>
</organism>
<feature type="transmembrane region" description="Helical" evidence="2">
    <location>
        <begin position="634"/>
        <end position="654"/>
    </location>
</feature>
<feature type="transmembrane region" description="Helical" evidence="2">
    <location>
        <begin position="584"/>
        <end position="605"/>
    </location>
</feature>
<evidence type="ECO:0000313" key="3">
    <source>
        <dbReference type="EMBL" id="KAH6663928.1"/>
    </source>
</evidence>